<dbReference type="SUPFAM" id="SSF51110">
    <property type="entry name" value="alpha-D-mannose-specific plant lectins"/>
    <property type="match status" value="1"/>
</dbReference>
<feature type="domain" description="Bulb-type lectin" evidence="6">
    <location>
        <begin position="31"/>
        <end position="151"/>
    </location>
</feature>
<proteinExistence type="predicted"/>
<dbReference type="Pfam" id="PF01453">
    <property type="entry name" value="B_lectin"/>
    <property type="match status" value="1"/>
</dbReference>
<dbReference type="Pfam" id="PF00954">
    <property type="entry name" value="S_locus_glycop"/>
    <property type="match status" value="1"/>
</dbReference>
<reference evidence="8" key="1">
    <citation type="submission" date="2019-10" db="EMBL/GenBank/DDBJ databases">
        <authorList>
            <person name="Zhang R."/>
            <person name="Pan Y."/>
            <person name="Wang J."/>
            <person name="Ma R."/>
            <person name="Yu S."/>
        </authorList>
    </citation>
    <scope>NUCLEOTIDE SEQUENCE</scope>
    <source>
        <strain evidence="8">LA-IB0</strain>
        <tissue evidence="8">Leaf</tissue>
    </source>
</reference>
<keyword evidence="2" id="KW-1015">Disulfide bond</keyword>
<dbReference type="FunFam" id="2.90.10.10:FF:000001">
    <property type="entry name" value="G-type lectin S-receptor-like serine/threonine-protein kinase"/>
    <property type="match status" value="1"/>
</dbReference>
<keyword evidence="4" id="KW-1133">Transmembrane helix</keyword>
<comment type="caution">
    <text evidence="8">The sequence shown here is derived from an EMBL/GenBank/DDBJ whole genome shotgun (WGS) entry which is preliminary data.</text>
</comment>
<dbReference type="GO" id="GO:0048544">
    <property type="term" value="P:recognition of pollen"/>
    <property type="evidence" value="ECO:0007669"/>
    <property type="project" value="InterPro"/>
</dbReference>
<dbReference type="PROSITE" id="PS51257">
    <property type="entry name" value="PROKAR_LIPOPROTEIN"/>
    <property type="match status" value="1"/>
</dbReference>
<dbReference type="Proteomes" id="UP000826271">
    <property type="component" value="Unassembled WGS sequence"/>
</dbReference>
<dbReference type="InterPro" id="IPR003609">
    <property type="entry name" value="Pan_app"/>
</dbReference>
<sequence length="511" mass="57506">MGFIRHRNSSYSTLQLVLLICSCFSQISTAIDTVSVNQSIRDNETLVSNGQKFKLGFFSPGNSSHRYVGIMFNLPVMTVIWVANRENPINDSSGILQISQDGNLMILDGQNSVVWSSNISTYVANSSAQILDTGNLVLYNSNGGIIWESFLHVSDSYVEGMKMITDLNTKERSIMTSWRSSNDPGPGRFTCDTEPSPISQTFVWKDGYPYWRSGPWNGQVFNGVSTMKSFYNKRWLHLVSDHPGSGYFIFTLLNSVLMYYQLNASGILLEKTWSDKIRNWEVTWTSQESEYDLYGKCGNFGVYYSAGRPMCSCFPGFDPRSNDEWDEGNWTLGCTRRRSLQCGRNITVGGNDGFLKMSSVKLPDNAKWFPMFETECRSECLNNCSCIAYAYYGGVGCMMWDEDLIDVQKYSSDGADFYIRLADFELGMSVLNNCTCMAYAYYGGVGCMMWDEGLIDVQKFSSDGADLYIQLTDSGLGNKKDQKAIIATTVVLGIIFISASTYFLWRKEAKK</sequence>
<dbReference type="PANTHER" id="PTHR32444">
    <property type="entry name" value="BULB-TYPE LECTIN DOMAIN-CONTAINING PROTEIN"/>
    <property type="match status" value="1"/>
</dbReference>
<keyword evidence="3" id="KW-0325">Glycoprotein</keyword>
<evidence type="ECO:0000256" key="1">
    <source>
        <dbReference type="ARBA" id="ARBA00022729"/>
    </source>
</evidence>
<keyword evidence="9" id="KW-1185">Reference proteome</keyword>
<organism evidence="8 9">
    <name type="scientific">Buddleja alternifolia</name>
    <dbReference type="NCBI Taxonomy" id="168488"/>
    <lineage>
        <taxon>Eukaryota</taxon>
        <taxon>Viridiplantae</taxon>
        <taxon>Streptophyta</taxon>
        <taxon>Embryophyta</taxon>
        <taxon>Tracheophyta</taxon>
        <taxon>Spermatophyta</taxon>
        <taxon>Magnoliopsida</taxon>
        <taxon>eudicotyledons</taxon>
        <taxon>Gunneridae</taxon>
        <taxon>Pentapetalae</taxon>
        <taxon>asterids</taxon>
        <taxon>lamiids</taxon>
        <taxon>Lamiales</taxon>
        <taxon>Scrophulariaceae</taxon>
        <taxon>Buddlejeae</taxon>
        <taxon>Buddleja</taxon>
    </lineage>
</organism>
<evidence type="ECO:0000259" key="7">
    <source>
        <dbReference type="PROSITE" id="PS50948"/>
    </source>
</evidence>
<feature type="chain" id="PRO_5043989364" evidence="5">
    <location>
        <begin position="31"/>
        <end position="511"/>
    </location>
</feature>
<evidence type="ECO:0000313" key="8">
    <source>
        <dbReference type="EMBL" id="KAG8365425.1"/>
    </source>
</evidence>
<protein>
    <submittedName>
        <fullName evidence="8">Uncharacterized protein</fullName>
    </submittedName>
</protein>
<dbReference type="InterPro" id="IPR000858">
    <property type="entry name" value="S_locus_glycoprot_dom"/>
</dbReference>
<evidence type="ECO:0000256" key="3">
    <source>
        <dbReference type="ARBA" id="ARBA00023180"/>
    </source>
</evidence>
<dbReference type="CDD" id="cd00028">
    <property type="entry name" value="B_lectin"/>
    <property type="match status" value="1"/>
</dbReference>
<dbReference type="AlphaFoldDB" id="A0AAV6WEP1"/>
<gene>
    <name evidence="8" type="ORF">BUALT_Bualt18G0103600</name>
</gene>
<dbReference type="CDD" id="cd01098">
    <property type="entry name" value="PAN_AP_plant"/>
    <property type="match status" value="1"/>
</dbReference>
<evidence type="ECO:0000256" key="5">
    <source>
        <dbReference type="SAM" id="SignalP"/>
    </source>
</evidence>
<dbReference type="PANTHER" id="PTHR32444:SF198">
    <property type="entry name" value="BULB-TYPE LECTIN DOMAIN-CONTAINING PROTEIN"/>
    <property type="match status" value="1"/>
</dbReference>
<feature type="signal peptide" evidence="5">
    <location>
        <begin position="1"/>
        <end position="30"/>
    </location>
</feature>
<keyword evidence="1 5" id="KW-0732">Signal</keyword>
<dbReference type="PROSITE" id="PS50927">
    <property type="entry name" value="BULB_LECTIN"/>
    <property type="match status" value="1"/>
</dbReference>
<dbReference type="Pfam" id="PF08276">
    <property type="entry name" value="PAN_2"/>
    <property type="match status" value="2"/>
</dbReference>
<feature type="transmembrane region" description="Helical" evidence="4">
    <location>
        <begin position="484"/>
        <end position="505"/>
    </location>
</feature>
<dbReference type="PROSITE" id="PS50948">
    <property type="entry name" value="PAN"/>
    <property type="match status" value="1"/>
</dbReference>
<feature type="domain" description="Apple" evidence="7">
    <location>
        <begin position="342"/>
        <end position="422"/>
    </location>
</feature>
<dbReference type="EMBL" id="WHWC01000018">
    <property type="protein sequence ID" value="KAG8365425.1"/>
    <property type="molecule type" value="Genomic_DNA"/>
</dbReference>
<evidence type="ECO:0000313" key="9">
    <source>
        <dbReference type="Proteomes" id="UP000826271"/>
    </source>
</evidence>
<dbReference type="InterPro" id="IPR001480">
    <property type="entry name" value="Bulb-type_lectin_dom"/>
</dbReference>
<keyword evidence="4" id="KW-0472">Membrane</keyword>
<dbReference type="SMART" id="SM00108">
    <property type="entry name" value="B_lectin"/>
    <property type="match status" value="1"/>
</dbReference>
<evidence type="ECO:0000256" key="4">
    <source>
        <dbReference type="SAM" id="Phobius"/>
    </source>
</evidence>
<dbReference type="InterPro" id="IPR036426">
    <property type="entry name" value="Bulb-type_lectin_dom_sf"/>
</dbReference>
<keyword evidence="4" id="KW-0812">Transmembrane</keyword>
<evidence type="ECO:0000259" key="6">
    <source>
        <dbReference type="PROSITE" id="PS50927"/>
    </source>
</evidence>
<name>A0AAV6WEP1_9LAMI</name>
<dbReference type="SMART" id="SM00473">
    <property type="entry name" value="PAN_AP"/>
    <property type="match status" value="1"/>
</dbReference>
<accession>A0AAV6WEP1</accession>
<evidence type="ECO:0000256" key="2">
    <source>
        <dbReference type="ARBA" id="ARBA00023157"/>
    </source>
</evidence>
<dbReference type="Gene3D" id="2.90.10.10">
    <property type="entry name" value="Bulb-type lectin domain"/>
    <property type="match status" value="1"/>
</dbReference>